<dbReference type="PANTHER" id="PTHR21090:SF5">
    <property type="entry name" value="PENTAFUNCTIONAL AROM POLYPEPTIDE"/>
    <property type="match status" value="1"/>
</dbReference>
<dbReference type="RefSeq" id="WP_139450984.1">
    <property type="nucleotide sequence ID" value="NZ_VDMB01000051.1"/>
</dbReference>
<dbReference type="NCBIfam" id="TIGR01356">
    <property type="entry name" value="aroA"/>
    <property type="match status" value="1"/>
</dbReference>
<dbReference type="PROSITE" id="PS00104">
    <property type="entry name" value="EPSP_SYNTHASE_1"/>
    <property type="match status" value="1"/>
</dbReference>
<dbReference type="InterPro" id="IPR036968">
    <property type="entry name" value="Enolpyruvate_Tfrase_sf"/>
</dbReference>
<accession>A0A5S5MBQ2</accession>
<feature type="binding site" evidence="7">
    <location>
        <position position="386"/>
    </location>
    <ligand>
        <name>phosphoenolpyruvate</name>
        <dbReference type="ChEBI" id="CHEBI:58702"/>
    </ligand>
</feature>
<dbReference type="SUPFAM" id="SSF55205">
    <property type="entry name" value="EPT/RTPC-like"/>
    <property type="match status" value="1"/>
</dbReference>
<keyword evidence="4 7" id="KW-0808">Transferase</keyword>
<evidence type="ECO:0000256" key="7">
    <source>
        <dbReference type="HAMAP-Rule" id="MF_00210"/>
    </source>
</evidence>
<comment type="caution">
    <text evidence="7">Lacks conserved residue(s) required for the propagation of feature annotation.</text>
</comment>
<dbReference type="GO" id="GO:0009073">
    <property type="term" value="P:aromatic amino acid family biosynthetic process"/>
    <property type="evidence" value="ECO:0007669"/>
    <property type="project" value="UniProtKB-KW"/>
</dbReference>
<reference evidence="9 10" key="1">
    <citation type="submission" date="2019-06" db="EMBL/GenBank/DDBJ databases">
        <title>Desulfobotulus mexicanus sp. nov., a novel sulfate-reducing bacterium isolated from the sediment of an alkaline crater lake in Mexico.</title>
        <authorList>
            <person name="Hirschler-Rea A."/>
        </authorList>
    </citation>
    <scope>NUCLEOTIDE SEQUENCE [LARGE SCALE GENOMIC DNA]</scope>
    <source>
        <strain evidence="9 10">PAR22N</strain>
    </source>
</reference>
<comment type="subunit">
    <text evidence="7">Monomer.</text>
</comment>
<dbReference type="HAMAP" id="MF_00210">
    <property type="entry name" value="EPSP_synth"/>
    <property type="match status" value="1"/>
</dbReference>
<keyword evidence="5 7" id="KW-0057">Aromatic amino acid biosynthesis</keyword>
<dbReference type="CDD" id="cd01556">
    <property type="entry name" value="EPSP_synthase"/>
    <property type="match status" value="1"/>
</dbReference>
<evidence type="ECO:0000259" key="8">
    <source>
        <dbReference type="Pfam" id="PF00275"/>
    </source>
</evidence>
<comment type="subcellular location">
    <subcellularLocation>
        <location evidence="7">Cytoplasm</location>
    </subcellularLocation>
</comment>
<dbReference type="GO" id="GO:0003866">
    <property type="term" value="F:3-phosphoshikimate 1-carboxyvinyltransferase activity"/>
    <property type="evidence" value="ECO:0007669"/>
    <property type="project" value="UniProtKB-UniRule"/>
</dbReference>
<feature type="binding site" evidence="7">
    <location>
        <position position="96"/>
    </location>
    <ligand>
        <name>phosphoenolpyruvate</name>
        <dbReference type="ChEBI" id="CHEBI:58702"/>
    </ligand>
</feature>
<feature type="binding site" evidence="7">
    <location>
        <position position="24"/>
    </location>
    <ligand>
        <name>3-phosphoshikimate</name>
        <dbReference type="ChEBI" id="CHEBI:145989"/>
    </ligand>
</feature>
<comment type="pathway">
    <text evidence="1 7">Metabolic intermediate biosynthesis; chorismate biosynthesis; chorismate from D-erythrose 4-phosphate and phosphoenolpyruvate: step 6/7.</text>
</comment>
<dbReference type="Proteomes" id="UP000321899">
    <property type="component" value="Unassembled WGS sequence"/>
</dbReference>
<feature type="binding site" evidence="7">
    <location>
        <position position="313"/>
    </location>
    <ligand>
        <name>3-phosphoshikimate</name>
        <dbReference type="ChEBI" id="CHEBI:145989"/>
    </ligand>
</feature>
<feature type="binding site" evidence="7">
    <location>
        <position position="340"/>
    </location>
    <ligand>
        <name>3-phosphoshikimate</name>
        <dbReference type="ChEBI" id="CHEBI:145989"/>
    </ligand>
</feature>
<comment type="catalytic activity">
    <reaction evidence="6">
        <text>3-phosphoshikimate + phosphoenolpyruvate = 5-O-(1-carboxyvinyl)-3-phosphoshikimate + phosphate</text>
        <dbReference type="Rhea" id="RHEA:21256"/>
        <dbReference type="ChEBI" id="CHEBI:43474"/>
        <dbReference type="ChEBI" id="CHEBI:57701"/>
        <dbReference type="ChEBI" id="CHEBI:58702"/>
        <dbReference type="ChEBI" id="CHEBI:145989"/>
        <dbReference type="EC" id="2.5.1.19"/>
    </reaction>
    <physiologicalReaction direction="left-to-right" evidence="6">
        <dbReference type="Rhea" id="RHEA:21257"/>
    </physiologicalReaction>
</comment>
<feature type="binding site" evidence="7">
    <location>
        <position position="171"/>
    </location>
    <ligand>
        <name>3-phosphoshikimate</name>
        <dbReference type="ChEBI" id="CHEBI:145989"/>
    </ligand>
</feature>
<proteinExistence type="inferred from homology"/>
<protein>
    <recommendedName>
        <fullName evidence="7">3-phosphoshikimate 1-carboxyvinyltransferase</fullName>
        <ecNumber evidence="7">2.5.1.19</ecNumber>
    </recommendedName>
    <alternativeName>
        <fullName evidence="7">5-enolpyruvylshikimate-3-phosphate synthase</fullName>
        <shortName evidence="7">EPSP synthase</shortName>
        <shortName evidence="7">EPSPS</shortName>
    </alternativeName>
</protein>
<keyword evidence="7" id="KW-0963">Cytoplasm</keyword>
<evidence type="ECO:0000256" key="3">
    <source>
        <dbReference type="ARBA" id="ARBA00022605"/>
    </source>
</evidence>
<feature type="binding site" evidence="7">
    <location>
        <position position="344"/>
    </location>
    <ligand>
        <name>phosphoenolpyruvate</name>
        <dbReference type="ChEBI" id="CHEBI:58702"/>
    </ligand>
</feature>
<keyword evidence="10" id="KW-1185">Reference proteome</keyword>
<dbReference type="EMBL" id="VDMB01000051">
    <property type="protein sequence ID" value="TYT73144.1"/>
    <property type="molecule type" value="Genomic_DNA"/>
</dbReference>
<feature type="binding site" evidence="7">
    <location>
        <position position="24"/>
    </location>
    <ligand>
        <name>phosphoenolpyruvate</name>
        <dbReference type="ChEBI" id="CHEBI:58702"/>
    </ligand>
</feature>
<dbReference type="GO" id="GO:0008652">
    <property type="term" value="P:amino acid biosynthetic process"/>
    <property type="evidence" value="ECO:0007669"/>
    <property type="project" value="UniProtKB-KW"/>
</dbReference>
<evidence type="ECO:0000313" key="10">
    <source>
        <dbReference type="Proteomes" id="UP000321899"/>
    </source>
</evidence>
<dbReference type="InterPro" id="IPR013792">
    <property type="entry name" value="RNA3'P_cycl/enolpyr_Trfase_a/b"/>
</dbReference>
<feature type="binding site" evidence="7">
    <location>
        <position position="172"/>
    </location>
    <ligand>
        <name>phosphoenolpyruvate</name>
        <dbReference type="ChEBI" id="CHEBI:58702"/>
    </ligand>
</feature>
<evidence type="ECO:0000256" key="5">
    <source>
        <dbReference type="ARBA" id="ARBA00023141"/>
    </source>
</evidence>
<comment type="similarity">
    <text evidence="2 7">Belongs to the EPSP synthase family.</text>
</comment>
<dbReference type="EC" id="2.5.1.19" evidence="7"/>
<feature type="binding site" evidence="7">
    <location>
        <position position="29"/>
    </location>
    <ligand>
        <name>3-phosphoshikimate</name>
        <dbReference type="ChEBI" id="CHEBI:145989"/>
    </ligand>
</feature>
<feature type="binding site" evidence="7">
    <location>
        <position position="172"/>
    </location>
    <ligand>
        <name>3-phosphoshikimate</name>
        <dbReference type="ChEBI" id="CHEBI:145989"/>
    </ligand>
</feature>
<dbReference type="UniPathway" id="UPA00053">
    <property type="reaction ID" value="UER00089"/>
</dbReference>
<evidence type="ECO:0000256" key="6">
    <source>
        <dbReference type="ARBA" id="ARBA00044633"/>
    </source>
</evidence>
<keyword evidence="3 7" id="KW-0028">Amino-acid biosynthesis</keyword>
<gene>
    <name evidence="7 9" type="primary">aroA</name>
    <name evidence="9" type="ORF">FIM25_16675</name>
</gene>
<dbReference type="InterPro" id="IPR001986">
    <property type="entry name" value="Enolpyruvate_Tfrase_dom"/>
</dbReference>
<dbReference type="GO" id="GO:0009423">
    <property type="term" value="P:chorismate biosynthetic process"/>
    <property type="evidence" value="ECO:0007669"/>
    <property type="project" value="UniProtKB-UniRule"/>
</dbReference>
<feature type="binding site" evidence="7">
    <location>
        <position position="198"/>
    </location>
    <ligand>
        <name>3-phosphoshikimate</name>
        <dbReference type="ChEBI" id="CHEBI:145989"/>
    </ligand>
</feature>
<sequence>MSEALFEVRPHRPENITVRIPGSKSYTHRLLIAAALADGPSEVSGCLRSEDTLLTAEALRQLGISVKDHGDGRMVVEGKGGRLEGTSDVVFLANSGTSMRLLSAVAGLGEKASTLDGNARMRQRPLGDLLDALGQVGIPARSISETGCPPVVIGGGSRRGGALSIACHLSSQYLSGLLLMAPCLEQGLDITVTRGPVSRPYIMMTLEILKKAGILFFREGDTRYRVPGGQTYRAGNYQVEPDASNASYFFAAAAVTGGSVCVEGLSLDSAQGDLGLLGVFEKMGCTVTSGSSGICVRGGSLRAVDVDMGDMPDMVPTLAVVAAFAQGTSYIRNVAHLREKECDRLSAVATELNRMGGSVRIVGDDLEIDGGLPLHGARIHTYDDHRMAMCFSVAGLRVPGVVIENPACVAKSFPNFFDVFAKVMG</sequence>
<feature type="binding site" evidence="7">
    <location>
        <position position="124"/>
    </location>
    <ligand>
        <name>phosphoenolpyruvate</name>
        <dbReference type="ChEBI" id="CHEBI:58702"/>
    </ligand>
</feature>
<comment type="caution">
    <text evidence="9">The sequence shown here is derived from an EMBL/GenBank/DDBJ whole genome shotgun (WGS) entry which is preliminary data.</text>
</comment>
<dbReference type="PANTHER" id="PTHR21090">
    <property type="entry name" value="AROM/DEHYDROQUINATE SYNTHASE"/>
    <property type="match status" value="1"/>
</dbReference>
<feature type="binding site" evidence="7">
    <location>
        <position position="170"/>
    </location>
    <ligand>
        <name>3-phosphoshikimate</name>
        <dbReference type="ChEBI" id="CHEBI:145989"/>
    </ligand>
</feature>
<feature type="binding site" evidence="7">
    <location>
        <position position="25"/>
    </location>
    <ligand>
        <name>3-phosphoshikimate</name>
        <dbReference type="ChEBI" id="CHEBI:145989"/>
    </ligand>
</feature>
<dbReference type="OrthoDB" id="9809920at2"/>
<feature type="binding site" evidence="7">
    <location>
        <position position="411"/>
    </location>
    <ligand>
        <name>phosphoenolpyruvate</name>
        <dbReference type="ChEBI" id="CHEBI:58702"/>
    </ligand>
</feature>
<evidence type="ECO:0000256" key="2">
    <source>
        <dbReference type="ARBA" id="ARBA00009948"/>
    </source>
</evidence>
<dbReference type="Pfam" id="PF00275">
    <property type="entry name" value="EPSP_synthase"/>
    <property type="match status" value="1"/>
</dbReference>
<dbReference type="InterPro" id="IPR023193">
    <property type="entry name" value="EPSP_synthase_CS"/>
</dbReference>
<dbReference type="PIRSF" id="PIRSF000505">
    <property type="entry name" value="EPSPS"/>
    <property type="match status" value="1"/>
</dbReference>
<evidence type="ECO:0000256" key="1">
    <source>
        <dbReference type="ARBA" id="ARBA00004811"/>
    </source>
</evidence>
<feature type="active site" description="Proton acceptor" evidence="7">
    <location>
        <position position="313"/>
    </location>
</feature>
<dbReference type="PROSITE" id="PS00885">
    <property type="entry name" value="EPSP_SYNTHASE_2"/>
    <property type="match status" value="1"/>
</dbReference>
<name>A0A5S5MBQ2_9BACT</name>
<organism evidence="9 10">
    <name type="scientific">Desulfobotulus mexicanus</name>
    <dbReference type="NCBI Taxonomy" id="2586642"/>
    <lineage>
        <taxon>Bacteria</taxon>
        <taxon>Pseudomonadati</taxon>
        <taxon>Thermodesulfobacteriota</taxon>
        <taxon>Desulfobacteria</taxon>
        <taxon>Desulfobacterales</taxon>
        <taxon>Desulfobacteraceae</taxon>
        <taxon>Desulfobotulus</taxon>
    </lineage>
</organism>
<dbReference type="Gene3D" id="3.65.10.10">
    <property type="entry name" value="Enolpyruvate transferase domain"/>
    <property type="match status" value="2"/>
</dbReference>
<evidence type="ECO:0000313" key="9">
    <source>
        <dbReference type="EMBL" id="TYT73144.1"/>
    </source>
</evidence>
<evidence type="ECO:0000256" key="4">
    <source>
        <dbReference type="ARBA" id="ARBA00022679"/>
    </source>
</evidence>
<comment type="function">
    <text evidence="7">Catalyzes the transfer of the enolpyruvyl moiety of phosphoenolpyruvate (PEP) to the 5-hydroxyl of shikimate-3-phosphate (S3P) to produce enolpyruvyl shikimate-3-phosphate and inorganic phosphate.</text>
</comment>
<dbReference type="InterPro" id="IPR006264">
    <property type="entry name" value="EPSP_synthase"/>
</dbReference>
<dbReference type="AlphaFoldDB" id="A0A5S5MBQ2"/>
<dbReference type="GO" id="GO:0005737">
    <property type="term" value="C:cytoplasm"/>
    <property type="evidence" value="ECO:0007669"/>
    <property type="project" value="UniProtKB-SubCell"/>
</dbReference>
<feature type="domain" description="Enolpyruvate transferase" evidence="8">
    <location>
        <begin position="16"/>
        <end position="419"/>
    </location>
</feature>